<feature type="compositionally biased region" description="Basic and acidic residues" evidence="1">
    <location>
        <begin position="1"/>
        <end position="17"/>
    </location>
</feature>
<accession>A0A3S5BKN2</accession>
<evidence type="ECO:0000313" key="2">
    <source>
        <dbReference type="EMBL" id="VEL27848.1"/>
    </source>
</evidence>
<name>A0A3S5BKN2_9PLAT</name>
<evidence type="ECO:0000313" key="3">
    <source>
        <dbReference type="Proteomes" id="UP000784294"/>
    </source>
</evidence>
<dbReference type="AlphaFoldDB" id="A0A3S5BKN2"/>
<gene>
    <name evidence="2" type="ORF">PXEA_LOCUS21288</name>
</gene>
<dbReference type="Proteomes" id="UP000784294">
    <property type="component" value="Unassembled WGS sequence"/>
</dbReference>
<comment type="caution">
    <text evidence="2">The sequence shown here is derived from an EMBL/GenBank/DDBJ whole genome shotgun (WGS) entry which is preliminary data.</text>
</comment>
<evidence type="ECO:0000256" key="1">
    <source>
        <dbReference type="SAM" id="MobiDB-lite"/>
    </source>
</evidence>
<sequence length="70" mass="7381">MLSEDTHDTVETDHLEPVDSTNLLADPGTPPPLPSLAHRTSRVHPPPPNVPSGVGFSTSQQSKILSTVSS</sequence>
<proteinExistence type="predicted"/>
<keyword evidence="3" id="KW-1185">Reference proteome</keyword>
<protein>
    <submittedName>
        <fullName evidence="2">Uncharacterized protein</fullName>
    </submittedName>
</protein>
<feature type="region of interest" description="Disordered" evidence="1">
    <location>
        <begin position="1"/>
        <end position="70"/>
    </location>
</feature>
<reference evidence="2" key="1">
    <citation type="submission" date="2018-11" db="EMBL/GenBank/DDBJ databases">
        <authorList>
            <consortium name="Pathogen Informatics"/>
        </authorList>
    </citation>
    <scope>NUCLEOTIDE SEQUENCE</scope>
</reference>
<feature type="compositionally biased region" description="Polar residues" evidence="1">
    <location>
        <begin position="55"/>
        <end position="70"/>
    </location>
</feature>
<dbReference type="EMBL" id="CAAALY010090338">
    <property type="protein sequence ID" value="VEL27848.1"/>
    <property type="molecule type" value="Genomic_DNA"/>
</dbReference>
<organism evidence="2 3">
    <name type="scientific">Protopolystoma xenopodis</name>
    <dbReference type="NCBI Taxonomy" id="117903"/>
    <lineage>
        <taxon>Eukaryota</taxon>
        <taxon>Metazoa</taxon>
        <taxon>Spiralia</taxon>
        <taxon>Lophotrochozoa</taxon>
        <taxon>Platyhelminthes</taxon>
        <taxon>Monogenea</taxon>
        <taxon>Polyopisthocotylea</taxon>
        <taxon>Polystomatidea</taxon>
        <taxon>Polystomatidae</taxon>
        <taxon>Protopolystoma</taxon>
    </lineage>
</organism>